<dbReference type="SMART" id="SM00947">
    <property type="entry name" value="Pro_CA"/>
    <property type="match status" value="1"/>
</dbReference>
<protein>
    <recommendedName>
        <fullName evidence="2 8">Carbonic anhydrase</fullName>
        <ecNumber evidence="2 8">4.2.1.1</ecNumber>
    </recommendedName>
    <alternativeName>
        <fullName evidence="8">Carbonate dehydratase</fullName>
    </alternativeName>
</protein>
<dbReference type="PANTHER" id="PTHR11002">
    <property type="entry name" value="CARBONIC ANHYDRASE"/>
    <property type="match status" value="1"/>
</dbReference>
<dbReference type="Proteomes" id="UP000054018">
    <property type="component" value="Unassembled WGS sequence"/>
</dbReference>
<dbReference type="STRING" id="765257.A0A0C9YLK0"/>
<dbReference type="Pfam" id="PF00484">
    <property type="entry name" value="Pro_CA"/>
    <property type="match status" value="1"/>
</dbReference>
<dbReference type="CDD" id="cd00883">
    <property type="entry name" value="beta_CA_cladeA"/>
    <property type="match status" value="1"/>
</dbReference>
<dbReference type="OrthoDB" id="10248475at2759"/>
<comment type="cofactor">
    <cofactor evidence="7">
        <name>Zn(2+)</name>
        <dbReference type="ChEBI" id="CHEBI:29105"/>
    </cofactor>
    <text evidence="7">Binds 1 zinc ion per subunit.</text>
</comment>
<keyword evidence="4 7" id="KW-0862">Zinc</keyword>
<feature type="binding site" evidence="7">
    <location>
        <position position="107"/>
    </location>
    <ligand>
        <name>Zn(2+)</name>
        <dbReference type="ChEBI" id="CHEBI:29105"/>
    </ligand>
</feature>
<reference evidence="10" key="2">
    <citation type="submission" date="2015-01" db="EMBL/GenBank/DDBJ databases">
        <title>Evolutionary Origins and Diversification of the Mycorrhizal Mutualists.</title>
        <authorList>
            <consortium name="DOE Joint Genome Institute"/>
            <consortium name="Mycorrhizal Genomics Consortium"/>
            <person name="Kohler A."/>
            <person name="Kuo A."/>
            <person name="Nagy L.G."/>
            <person name="Floudas D."/>
            <person name="Copeland A."/>
            <person name="Barry K.W."/>
            <person name="Cichocki N."/>
            <person name="Veneault-Fourrey C."/>
            <person name="LaButti K."/>
            <person name="Lindquist E.A."/>
            <person name="Lipzen A."/>
            <person name="Lundell T."/>
            <person name="Morin E."/>
            <person name="Murat C."/>
            <person name="Riley R."/>
            <person name="Ohm R."/>
            <person name="Sun H."/>
            <person name="Tunlid A."/>
            <person name="Henrissat B."/>
            <person name="Grigoriev I.V."/>
            <person name="Hibbett D.S."/>
            <person name="Martin F."/>
        </authorList>
    </citation>
    <scope>NUCLEOTIDE SEQUENCE [LARGE SCALE GENOMIC DNA]</scope>
    <source>
        <strain evidence="10">441</strain>
    </source>
</reference>
<dbReference type="GO" id="GO:0034599">
    <property type="term" value="P:cellular response to oxidative stress"/>
    <property type="evidence" value="ECO:0007669"/>
    <property type="project" value="TreeGrafter"/>
</dbReference>
<feature type="binding site" evidence="7">
    <location>
        <position position="110"/>
    </location>
    <ligand>
        <name>Zn(2+)</name>
        <dbReference type="ChEBI" id="CHEBI:29105"/>
    </ligand>
</feature>
<dbReference type="AlphaFoldDB" id="A0A0C9YLK0"/>
<reference evidence="9 10" key="1">
    <citation type="submission" date="2014-04" db="EMBL/GenBank/DDBJ databases">
        <authorList>
            <consortium name="DOE Joint Genome Institute"/>
            <person name="Kuo A."/>
            <person name="Kohler A."/>
            <person name="Costa M.D."/>
            <person name="Nagy L.G."/>
            <person name="Floudas D."/>
            <person name="Copeland A."/>
            <person name="Barry K.W."/>
            <person name="Cichocki N."/>
            <person name="Veneault-Fourrey C."/>
            <person name="LaButti K."/>
            <person name="Lindquist E.A."/>
            <person name="Lipzen A."/>
            <person name="Lundell T."/>
            <person name="Morin E."/>
            <person name="Murat C."/>
            <person name="Sun H."/>
            <person name="Tunlid A."/>
            <person name="Henrissat B."/>
            <person name="Grigoriev I.V."/>
            <person name="Hibbett D.S."/>
            <person name="Martin F."/>
            <person name="Nordberg H.P."/>
            <person name="Cantor M.N."/>
            <person name="Hua S.X."/>
        </authorList>
    </citation>
    <scope>NUCLEOTIDE SEQUENCE [LARGE SCALE GENOMIC DNA]</scope>
    <source>
        <strain evidence="9 10">441</strain>
    </source>
</reference>
<dbReference type="SUPFAM" id="SSF53056">
    <property type="entry name" value="beta-carbonic anhydrase, cab"/>
    <property type="match status" value="1"/>
</dbReference>
<dbReference type="PANTHER" id="PTHR11002:SF76">
    <property type="entry name" value="CARBONIC ANHYDRASE"/>
    <property type="match status" value="1"/>
</dbReference>
<evidence type="ECO:0000256" key="7">
    <source>
        <dbReference type="PIRSR" id="PIRSR601765-1"/>
    </source>
</evidence>
<sequence length="229" mass="24341">MSLSSSPPMSTLLASLLSANAKWAERVNDTHPNFFGQCAKGQSPKVLWIGCADSRIPESVVTDAKPGDIFVHRNIANQFHLDDDSALSVLTYAINVVGVEHVLIVGHTHCGGAAACLEAAQAQASNSPPPVSPDTPLGRWLSPLINLVLTLGLEALPAESHLDTIVEANVKRQVENVCATDVIKGAWAAALGDESKEKRQVWVHGWVYDVASGRLKDLGVSRGPQAQGE</sequence>
<dbReference type="InterPro" id="IPR036874">
    <property type="entry name" value="Carbonic_anhydrase_sf"/>
</dbReference>
<evidence type="ECO:0000256" key="4">
    <source>
        <dbReference type="ARBA" id="ARBA00022833"/>
    </source>
</evidence>
<dbReference type="HOGENOM" id="CLU_053879_3_2_1"/>
<evidence type="ECO:0000256" key="5">
    <source>
        <dbReference type="ARBA" id="ARBA00023239"/>
    </source>
</evidence>
<keyword evidence="10" id="KW-1185">Reference proteome</keyword>
<dbReference type="GO" id="GO:0071244">
    <property type="term" value="P:cellular response to carbon dioxide"/>
    <property type="evidence" value="ECO:0007669"/>
    <property type="project" value="TreeGrafter"/>
</dbReference>
<accession>A0A0C9YLK0</accession>
<name>A0A0C9YLK0_9AGAM</name>
<comment type="catalytic activity">
    <reaction evidence="6 8">
        <text>hydrogencarbonate + H(+) = CO2 + H2O</text>
        <dbReference type="Rhea" id="RHEA:10748"/>
        <dbReference type="ChEBI" id="CHEBI:15377"/>
        <dbReference type="ChEBI" id="CHEBI:15378"/>
        <dbReference type="ChEBI" id="CHEBI:16526"/>
        <dbReference type="ChEBI" id="CHEBI:17544"/>
        <dbReference type="EC" id="4.2.1.1"/>
    </reaction>
</comment>
<evidence type="ECO:0000256" key="2">
    <source>
        <dbReference type="ARBA" id="ARBA00012925"/>
    </source>
</evidence>
<dbReference type="EC" id="4.2.1.1" evidence="2 8"/>
<evidence type="ECO:0000256" key="6">
    <source>
        <dbReference type="ARBA" id="ARBA00048348"/>
    </source>
</evidence>
<comment type="function">
    <text evidence="8">Reversible hydration of carbon dioxide.</text>
</comment>
<comment type="similarity">
    <text evidence="1 8">Belongs to the beta-class carbonic anhydrase family.</text>
</comment>
<feature type="binding site" evidence="7">
    <location>
        <position position="53"/>
    </location>
    <ligand>
        <name>Zn(2+)</name>
        <dbReference type="ChEBI" id="CHEBI:29105"/>
    </ligand>
</feature>
<proteinExistence type="inferred from homology"/>
<organism evidence="9 10">
    <name type="scientific">Pisolithus microcarpus 441</name>
    <dbReference type="NCBI Taxonomy" id="765257"/>
    <lineage>
        <taxon>Eukaryota</taxon>
        <taxon>Fungi</taxon>
        <taxon>Dikarya</taxon>
        <taxon>Basidiomycota</taxon>
        <taxon>Agaricomycotina</taxon>
        <taxon>Agaricomycetes</taxon>
        <taxon>Agaricomycetidae</taxon>
        <taxon>Boletales</taxon>
        <taxon>Sclerodermatineae</taxon>
        <taxon>Pisolithaceae</taxon>
        <taxon>Pisolithus</taxon>
    </lineage>
</organism>
<dbReference type="GO" id="GO:0004089">
    <property type="term" value="F:carbonate dehydratase activity"/>
    <property type="evidence" value="ECO:0007669"/>
    <property type="project" value="UniProtKB-UniRule"/>
</dbReference>
<evidence type="ECO:0000256" key="8">
    <source>
        <dbReference type="RuleBase" id="RU003956"/>
    </source>
</evidence>
<keyword evidence="5 8" id="KW-0456">Lyase</keyword>
<evidence type="ECO:0000256" key="1">
    <source>
        <dbReference type="ARBA" id="ARBA00006217"/>
    </source>
</evidence>
<dbReference type="Gene3D" id="3.40.1050.10">
    <property type="entry name" value="Carbonic anhydrase"/>
    <property type="match status" value="1"/>
</dbReference>
<evidence type="ECO:0000256" key="3">
    <source>
        <dbReference type="ARBA" id="ARBA00022723"/>
    </source>
</evidence>
<dbReference type="InterPro" id="IPR001765">
    <property type="entry name" value="Carbonic_anhydrase"/>
</dbReference>
<feature type="binding site" evidence="7">
    <location>
        <position position="51"/>
    </location>
    <ligand>
        <name>Zn(2+)</name>
        <dbReference type="ChEBI" id="CHEBI:29105"/>
    </ligand>
</feature>
<keyword evidence="3 7" id="KW-0479">Metal-binding</keyword>
<dbReference type="GO" id="GO:0008270">
    <property type="term" value="F:zinc ion binding"/>
    <property type="evidence" value="ECO:0007669"/>
    <property type="project" value="UniProtKB-UniRule"/>
</dbReference>
<dbReference type="EMBL" id="KN833826">
    <property type="protein sequence ID" value="KIK17511.1"/>
    <property type="molecule type" value="Genomic_DNA"/>
</dbReference>
<evidence type="ECO:0000313" key="9">
    <source>
        <dbReference type="EMBL" id="KIK17511.1"/>
    </source>
</evidence>
<gene>
    <name evidence="9" type="ORF">PISMIDRAFT_685288</name>
</gene>
<evidence type="ECO:0000313" key="10">
    <source>
        <dbReference type="Proteomes" id="UP000054018"/>
    </source>
</evidence>